<evidence type="ECO:0000313" key="16">
    <source>
        <dbReference type="EMBL" id="WCT79187.1"/>
    </source>
</evidence>
<dbReference type="PANTHER" id="PTHR30529:SF1">
    <property type="entry name" value="CYTOCHROME B561 HOMOLOG 2"/>
    <property type="match status" value="1"/>
</dbReference>
<dbReference type="InterPro" id="IPR011577">
    <property type="entry name" value="Cyt_b561_bac/Ni-Hgenase"/>
</dbReference>
<dbReference type="InterPro" id="IPR007372">
    <property type="entry name" value="Lipid/polyisoprenoid-bd_YceI"/>
</dbReference>
<keyword evidence="10" id="KW-0408">Iron</keyword>
<evidence type="ECO:0000256" key="6">
    <source>
        <dbReference type="ARBA" id="ARBA00022692"/>
    </source>
</evidence>
<keyword evidence="9 14" id="KW-1133">Transmembrane helix</keyword>
<dbReference type="Proteomes" id="UP001218231">
    <property type="component" value="Plasmid unnamed1"/>
</dbReference>
<feature type="region of interest" description="Disordered" evidence="13">
    <location>
        <begin position="221"/>
        <end position="248"/>
    </location>
</feature>
<feature type="transmembrane region" description="Helical" evidence="14">
    <location>
        <begin position="51"/>
        <end position="70"/>
    </location>
</feature>
<organism evidence="16 17">
    <name type="scientific">Novosphingobium humi</name>
    <dbReference type="NCBI Taxonomy" id="2282397"/>
    <lineage>
        <taxon>Bacteria</taxon>
        <taxon>Pseudomonadati</taxon>
        <taxon>Pseudomonadota</taxon>
        <taxon>Alphaproteobacteria</taxon>
        <taxon>Sphingomonadales</taxon>
        <taxon>Sphingomonadaceae</taxon>
        <taxon>Novosphingobium</taxon>
    </lineage>
</organism>
<dbReference type="Pfam" id="PF04264">
    <property type="entry name" value="YceI"/>
    <property type="match status" value="1"/>
</dbReference>
<feature type="transmembrane region" description="Helical" evidence="14">
    <location>
        <begin position="91"/>
        <end position="120"/>
    </location>
</feature>
<comment type="cofactor">
    <cofactor evidence="1">
        <name>heme b</name>
        <dbReference type="ChEBI" id="CHEBI:60344"/>
    </cofactor>
</comment>
<feature type="compositionally biased region" description="Low complexity" evidence="13">
    <location>
        <begin position="221"/>
        <end position="240"/>
    </location>
</feature>
<evidence type="ECO:0000256" key="2">
    <source>
        <dbReference type="ARBA" id="ARBA00004651"/>
    </source>
</evidence>
<dbReference type="InterPro" id="IPR016174">
    <property type="entry name" value="Di-haem_cyt_TM"/>
</dbReference>
<dbReference type="Gene3D" id="2.40.128.110">
    <property type="entry name" value="Lipid/polyisoprenoid-binding, YceI-like"/>
    <property type="match status" value="1"/>
</dbReference>
<geneLocation type="plasmid" evidence="16 17">
    <name>unnamed1</name>
</geneLocation>
<keyword evidence="7" id="KW-0479">Metal-binding</keyword>
<reference evidence="16 17" key="1">
    <citation type="submission" date="2023-02" db="EMBL/GenBank/DDBJ databases">
        <title>Genome sequence of Novosphingobium humi KACC 19094.</title>
        <authorList>
            <person name="Kim S."/>
            <person name="Heo J."/>
            <person name="Kwon S.-W."/>
        </authorList>
    </citation>
    <scope>NUCLEOTIDE SEQUENCE [LARGE SCALE GENOMIC DNA]</scope>
    <source>
        <strain evidence="16 17">KACC 19094</strain>
        <plasmid evidence="16 17">unnamed1</plasmid>
    </source>
</reference>
<keyword evidence="8" id="KW-0249">Electron transport</keyword>
<evidence type="ECO:0000256" key="3">
    <source>
        <dbReference type="ARBA" id="ARBA00022448"/>
    </source>
</evidence>
<comment type="similarity">
    <text evidence="12">Belongs to the cytochrome b561 family.</text>
</comment>
<dbReference type="SMART" id="SM00867">
    <property type="entry name" value="YceI"/>
    <property type="match status" value="1"/>
</dbReference>
<feature type="transmembrane region" description="Helical" evidence="14">
    <location>
        <begin position="185"/>
        <end position="207"/>
    </location>
</feature>
<keyword evidence="11 14" id="KW-0472">Membrane</keyword>
<evidence type="ECO:0000256" key="4">
    <source>
        <dbReference type="ARBA" id="ARBA00022475"/>
    </source>
</evidence>
<protein>
    <submittedName>
        <fullName evidence="16">YceI family protein</fullName>
    </submittedName>
</protein>
<evidence type="ECO:0000256" key="14">
    <source>
        <dbReference type="SAM" id="Phobius"/>
    </source>
</evidence>
<evidence type="ECO:0000256" key="10">
    <source>
        <dbReference type="ARBA" id="ARBA00023004"/>
    </source>
</evidence>
<keyword evidence="6 14" id="KW-0812">Transmembrane</keyword>
<evidence type="ECO:0000256" key="12">
    <source>
        <dbReference type="ARBA" id="ARBA00037975"/>
    </source>
</evidence>
<dbReference type="RefSeq" id="WP_273619466.1">
    <property type="nucleotide sequence ID" value="NZ_CP117418.1"/>
</dbReference>
<comment type="subcellular location">
    <subcellularLocation>
        <location evidence="2">Cell membrane</location>
        <topology evidence="2">Multi-pass membrane protein</topology>
    </subcellularLocation>
</comment>
<dbReference type="SUPFAM" id="SSF81342">
    <property type="entry name" value="Transmembrane di-heme cytochromes"/>
    <property type="match status" value="1"/>
</dbReference>
<dbReference type="InterPro" id="IPR036761">
    <property type="entry name" value="TTHA0802/YceI-like_sf"/>
</dbReference>
<evidence type="ECO:0000313" key="17">
    <source>
        <dbReference type="Proteomes" id="UP001218231"/>
    </source>
</evidence>
<evidence type="ECO:0000256" key="9">
    <source>
        <dbReference type="ARBA" id="ARBA00022989"/>
    </source>
</evidence>
<evidence type="ECO:0000256" key="8">
    <source>
        <dbReference type="ARBA" id="ARBA00022982"/>
    </source>
</evidence>
<name>A0ABY7U0Y0_9SPHN</name>
<evidence type="ECO:0000256" key="7">
    <source>
        <dbReference type="ARBA" id="ARBA00022723"/>
    </source>
</evidence>
<evidence type="ECO:0000256" key="11">
    <source>
        <dbReference type="ARBA" id="ARBA00023136"/>
    </source>
</evidence>
<accession>A0ABY7U0Y0</accession>
<keyword evidence="17" id="KW-1185">Reference proteome</keyword>
<dbReference type="EMBL" id="CP117418">
    <property type="protein sequence ID" value="WCT79187.1"/>
    <property type="molecule type" value="Genomic_DNA"/>
</dbReference>
<feature type="transmembrane region" description="Helical" evidence="14">
    <location>
        <begin position="140"/>
        <end position="161"/>
    </location>
</feature>
<gene>
    <name evidence="16" type="ORF">PQ457_19470</name>
</gene>
<dbReference type="InterPro" id="IPR052168">
    <property type="entry name" value="Cytochrome_b561_oxidase"/>
</dbReference>
<dbReference type="SUPFAM" id="SSF101874">
    <property type="entry name" value="YceI-like"/>
    <property type="match status" value="1"/>
</dbReference>
<keyword evidence="4" id="KW-1003">Cell membrane</keyword>
<evidence type="ECO:0000256" key="13">
    <source>
        <dbReference type="SAM" id="MobiDB-lite"/>
    </source>
</evidence>
<evidence type="ECO:0000259" key="15">
    <source>
        <dbReference type="SMART" id="SM00867"/>
    </source>
</evidence>
<feature type="transmembrane region" description="Helical" evidence="14">
    <location>
        <begin position="12"/>
        <end position="31"/>
    </location>
</feature>
<dbReference type="PANTHER" id="PTHR30529">
    <property type="entry name" value="CYTOCHROME B561"/>
    <property type="match status" value="1"/>
</dbReference>
<evidence type="ECO:0000256" key="5">
    <source>
        <dbReference type="ARBA" id="ARBA00022617"/>
    </source>
</evidence>
<feature type="domain" description="Lipid/polyisoprenoid-binding YceI-like" evidence="15">
    <location>
        <begin position="251"/>
        <end position="410"/>
    </location>
</feature>
<dbReference type="Pfam" id="PF01292">
    <property type="entry name" value="Ni_hydr_CYTB"/>
    <property type="match status" value="1"/>
</dbReference>
<sequence length="412" mass="43656">MSNTPLRYRPMAIILHWAIAALLLFQLGLGWHMADMPRSAVMFAAFQFHKSIGMAILLLSLLRVAVRVAWPRPAPVEGPRWQTRLASGVHGLLYLFMIGGPLTGWALVSTASVAVPTLLFHTVPLPHLPINHGWHDGIEAGHSLLAWLGAGLIVLHIGGALKHQLAARREEWVVPRMMPAHVRSVWGAVVLALGVLGIAFALPWVLYRAPSAAAAPFAPAAPAPAASEAPPVEETPVATASAEPDKPLTHDWAIEPGGRLGFSATVNGGPVEGRFGKWTGKVTYDPDHPQAAKLTVTVQLASASSGDQTRDSMLQGPEFFGSSPMGRAVFTASGFKPLGSGKFSADGALAINGVKVPVTLNFDLKIAEDKATVKGSARLDRIALHVGTGQWSATDQIGAEVGLSFSLKAHRL</sequence>
<evidence type="ECO:0000256" key="1">
    <source>
        <dbReference type="ARBA" id="ARBA00001970"/>
    </source>
</evidence>
<keyword evidence="3" id="KW-0813">Transport</keyword>
<keyword evidence="16" id="KW-0614">Plasmid</keyword>
<proteinExistence type="inferred from homology"/>
<keyword evidence="5" id="KW-0349">Heme</keyword>